<dbReference type="InterPro" id="IPR000719">
    <property type="entry name" value="Prot_kinase_dom"/>
</dbReference>
<dbReference type="InterPro" id="IPR011009">
    <property type="entry name" value="Kinase-like_dom_sf"/>
</dbReference>
<accession>A0A2A2KHW9</accession>
<dbReference type="GO" id="GO:0005886">
    <property type="term" value="C:plasma membrane"/>
    <property type="evidence" value="ECO:0007669"/>
    <property type="project" value="TreeGrafter"/>
</dbReference>
<dbReference type="GO" id="GO:0043235">
    <property type="term" value="C:receptor complex"/>
    <property type="evidence" value="ECO:0007669"/>
    <property type="project" value="TreeGrafter"/>
</dbReference>
<gene>
    <name evidence="2" type="ORF">WR25_26636</name>
</gene>
<dbReference type="Gene3D" id="3.30.200.20">
    <property type="entry name" value="Phosphorylase Kinase, domain 1"/>
    <property type="match status" value="1"/>
</dbReference>
<evidence type="ECO:0000313" key="3">
    <source>
        <dbReference type="Proteomes" id="UP000218231"/>
    </source>
</evidence>
<protein>
    <recommendedName>
        <fullName evidence="1">Protein kinase domain-containing protein</fullName>
    </recommendedName>
</protein>
<dbReference type="Proteomes" id="UP000218231">
    <property type="component" value="Unassembled WGS sequence"/>
</dbReference>
<keyword evidence="3" id="KW-1185">Reference proteome</keyword>
<dbReference type="PROSITE" id="PS50011">
    <property type="entry name" value="PROTEIN_KINASE_DOM"/>
    <property type="match status" value="1"/>
</dbReference>
<dbReference type="InterPro" id="IPR008266">
    <property type="entry name" value="Tyr_kinase_AS"/>
</dbReference>
<dbReference type="AlphaFoldDB" id="A0A2A2KHW9"/>
<dbReference type="SUPFAM" id="SSF56112">
    <property type="entry name" value="Protein kinase-like (PK-like)"/>
    <property type="match status" value="1"/>
</dbReference>
<dbReference type="PANTHER" id="PTHR24416:SF600">
    <property type="entry name" value="PDGF- AND VEGF-RECEPTOR RELATED, ISOFORM J"/>
    <property type="match status" value="1"/>
</dbReference>
<dbReference type="PANTHER" id="PTHR24416">
    <property type="entry name" value="TYROSINE-PROTEIN KINASE RECEPTOR"/>
    <property type="match status" value="1"/>
</dbReference>
<dbReference type="InterPro" id="IPR050122">
    <property type="entry name" value="RTK"/>
</dbReference>
<evidence type="ECO:0000313" key="2">
    <source>
        <dbReference type="EMBL" id="PAV73460.1"/>
    </source>
</evidence>
<proteinExistence type="predicted"/>
<dbReference type="GO" id="GO:0004714">
    <property type="term" value="F:transmembrane receptor protein tyrosine kinase activity"/>
    <property type="evidence" value="ECO:0007669"/>
    <property type="project" value="TreeGrafter"/>
</dbReference>
<dbReference type="PROSITE" id="PS00109">
    <property type="entry name" value="PROTEIN_KINASE_TYR"/>
    <property type="match status" value="1"/>
</dbReference>
<dbReference type="OrthoDB" id="546826at2759"/>
<dbReference type="SMART" id="SM00219">
    <property type="entry name" value="TyrKc"/>
    <property type="match status" value="1"/>
</dbReference>
<dbReference type="GO" id="GO:0007169">
    <property type="term" value="P:cell surface receptor protein tyrosine kinase signaling pathway"/>
    <property type="evidence" value="ECO:0007669"/>
    <property type="project" value="TreeGrafter"/>
</dbReference>
<dbReference type="InterPro" id="IPR020635">
    <property type="entry name" value="Tyr_kinase_cat_dom"/>
</dbReference>
<organism evidence="2 3">
    <name type="scientific">Diploscapter pachys</name>
    <dbReference type="NCBI Taxonomy" id="2018661"/>
    <lineage>
        <taxon>Eukaryota</taxon>
        <taxon>Metazoa</taxon>
        <taxon>Ecdysozoa</taxon>
        <taxon>Nematoda</taxon>
        <taxon>Chromadorea</taxon>
        <taxon>Rhabditida</taxon>
        <taxon>Rhabditina</taxon>
        <taxon>Rhabditomorpha</taxon>
        <taxon>Rhabditoidea</taxon>
        <taxon>Rhabditidae</taxon>
        <taxon>Diploscapter</taxon>
    </lineage>
</organism>
<dbReference type="STRING" id="2018661.A0A2A2KHW9"/>
<sequence>MSKFIRDPWAVKSTEVEINEDRQLGKGAFSEVFLGVLSSKAPLFEINQSIEVQLNLSKSKNVCEVAVKRLLGHASESDRMEFFKEIEIMKKLEYNLHINNASGIKELTSYSWQICDGMNYIASKDIVHRDLAARNVLLTKSKVAKICDFGLAIYSDETVNPLNKRLLPLKWVAPECYTENSFSTKSDVYEVMCQCWRLNSDDRPTFDELKAEISKCLVVYTGTYGYLSLPNEAENLE</sequence>
<comment type="caution">
    <text evidence="2">The sequence shown here is derived from an EMBL/GenBank/DDBJ whole genome shotgun (WGS) entry which is preliminary data.</text>
</comment>
<dbReference type="Gene3D" id="1.10.510.10">
    <property type="entry name" value="Transferase(Phosphotransferase) domain 1"/>
    <property type="match status" value="1"/>
</dbReference>
<evidence type="ECO:0000259" key="1">
    <source>
        <dbReference type="PROSITE" id="PS50011"/>
    </source>
</evidence>
<name>A0A2A2KHW9_9BILA</name>
<dbReference type="GO" id="GO:0005524">
    <property type="term" value="F:ATP binding"/>
    <property type="evidence" value="ECO:0007669"/>
    <property type="project" value="InterPro"/>
</dbReference>
<reference evidence="2 3" key="1">
    <citation type="journal article" date="2017" name="Curr. Biol.">
        <title>Genome architecture and evolution of a unichromosomal asexual nematode.</title>
        <authorList>
            <person name="Fradin H."/>
            <person name="Zegar C."/>
            <person name="Gutwein M."/>
            <person name="Lucas J."/>
            <person name="Kovtun M."/>
            <person name="Corcoran D."/>
            <person name="Baugh L.R."/>
            <person name="Kiontke K."/>
            <person name="Gunsalus K."/>
            <person name="Fitch D.H."/>
            <person name="Piano F."/>
        </authorList>
    </citation>
    <scope>NUCLEOTIDE SEQUENCE [LARGE SCALE GENOMIC DNA]</scope>
    <source>
        <strain evidence="2">PF1309</strain>
    </source>
</reference>
<feature type="domain" description="Protein kinase" evidence="1">
    <location>
        <begin position="18"/>
        <end position="237"/>
    </location>
</feature>
<dbReference type="EMBL" id="LIAE01008587">
    <property type="protein sequence ID" value="PAV73460.1"/>
    <property type="molecule type" value="Genomic_DNA"/>
</dbReference>
<dbReference type="InterPro" id="IPR001245">
    <property type="entry name" value="Ser-Thr/Tyr_kinase_cat_dom"/>
</dbReference>
<dbReference type="Pfam" id="PF07714">
    <property type="entry name" value="PK_Tyr_Ser-Thr"/>
    <property type="match status" value="2"/>
</dbReference>